<name>X0T707_9ZZZZ</name>
<sequence length="36" mass="4098">FKFTSLDNVDATCCCTDERWIEGCPLLNSDFIVVKN</sequence>
<protein>
    <submittedName>
        <fullName evidence="1">Uncharacterized protein</fullName>
    </submittedName>
</protein>
<comment type="caution">
    <text evidence="1">The sequence shown here is derived from an EMBL/GenBank/DDBJ whole genome shotgun (WGS) entry which is preliminary data.</text>
</comment>
<proteinExistence type="predicted"/>
<reference evidence="1" key="1">
    <citation type="journal article" date="2014" name="Front. Microbiol.">
        <title>High frequency of phylogenetically diverse reductive dehalogenase-homologous genes in deep subseafloor sedimentary metagenomes.</title>
        <authorList>
            <person name="Kawai M."/>
            <person name="Futagami T."/>
            <person name="Toyoda A."/>
            <person name="Takaki Y."/>
            <person name="Nishi S."/>
            <person name="Hori S."/>
            <person name="Arai W."/>
            <person name="Tsubouchi T."/>
            <person name="Morono Y."/>
            <person name="Uchiyama I."/>
            <person name="Ito T."/>
            <person name="Fujiyama A."/>
            <person name="Inagaki F."/>
            <person name="Takami H."/>
        </authorList>
    </citation>
    <scope>NUCLEOTIDE SEQUENCE</scope>
    <source>
        <strain evidence="1">Expedition CK06-06</strain>
    </source>
</reference>
<feature type="non-terminal residue" evidence="1">
    <location>
        <position position="1"/>
    </location>
</feature>
<gene>
    <name evidence="1" type="ORF">S01H1_01824</name>
</gene>
<dbReference type="EMBL" id="BARS01000826">
    <property type="protein sequence ID" value="GAF83116.1"/>
    <property type="molecule type" value="Genomic_DNA"/>
</dbReference>
<accession>X0T707</accession>
<dbReference type="AlphaFoldDB" id="X0T707"/>
<organism evidence="1">
    <name type="scientific">marine sediment metagenome</name>
    <dbReference type="NCBI Taxonomy" id="412755"/>
    <lineage>
        <taxon>unclassified sequences</taxon>
        <taxon>metagenomes</taxon>
        <taxon>ecological metagenomes</taxon>
    </lineage>
</organism>
<evidence type="ECO:0000313" key="1">
    <source>
        <dbReference type="EMBL" id="GAF83116.1"/>
    </source>
</evidence>